<dbReference type="InterPro" id="IPR036271">
    <property type="entry name" value="Tet_transcr_reg_TetR-rel_C_sf"/>
</dbReference>
<dbReference type="SUPFAM" id="SSF48498">
    <property type="entry name" value="Tetracyclin repressor-like, C-terminal domain"/>
    <property type="match status" value="1"/>
</dbReference>
<accession>A0A3G2T6M6</accession>
<keyword evidence="2 4" id="KW-0238">DNA-binding</keyword>
<organism evidence="6 7">
    <name type="scientific">Acinetobacter wuhouensis</name>
    <dbReference type="NCBI Taxonomy" id="1879050"/>
    <lineage>
        <taxon>Bacteria</taxon>
        <taxon>Pseudomonadati</taxon>
        <taxon>Pseudomonadota</taxon>
        <taxon>Gammaproteobacteria</taxon>
        <taxon>Moraxellales</taxon>
        <taxon>Moraxellaceae</taxon>
        <taxon>Acinetobacter</taxon>
    </lineage>
</organism>
<dbReference type="GO" id="GO:0003700">
    <property type="term" value="F:DNA-binding transcription factor activity"/>
    <property type="evidence" value="ECO:0007669"/>
    <property type="project" value="TreeGrafter"/>
</dbReference>
<evidence type="ECO:0000313" key="7">
    <source>
        <dbReference type="Proteomes" id="UP000279962"/>
    </source>
</evidence>
<evidence type="ECO:0000313" key="6">
    <source>
        <dbReference type="EMBL" id="AYO55652.1"/>
    </source>
</evidence>
<dbReference type="Pfam" id="PF00440">
    <property type="entry name" value="TetR_N"/>
    <property type="match status" value="1"/>
</dbReference>
<dbReference type="InterPro" id="IPR009057">
    <property type="entry name" value="Homeodomain-like_sf"/>
</dbReference>
<evidence type="ECO:0000256" key="4">
    <source>
        <dbReference type="PROSITE-ProRule" id="PRU00335"/>
    </source>
</evidence>
<evidence type="ECO:0000256" key="1">
    <source>
        <dbReference type="ARBA" id="ARBA00023015"/>
    </source>
</evidence>
<dbReference type="InterPro" id="IPR001647">
    <property type="entry name" value="HTH_TetR"/>
</dbReference>
<dbReference type="PANTHER" id="PTHR30055">
    <property type="entry name" value="HTH-TYPE TRANSCRIPTIONAL REGULATOR RUTR"/>
    <property type="match status" value="1"/>
</dbReference>
<sequence>MANLRQDQAQETKEKLLVQARKLFAEKGYANTSIRALAKSLDMSEGILYHHFSGGKREILAVMVQQGLAEVLMTLNQKNHNLEQQPLAIVLATLYEMCEQLFNQSPELLKIIMRESDVMGLEEVHIIQNVIHSRIEWLANLLRQRCALGEVREMNFELSAQQFLAMSIQYALGKLLNMNVGYSLSKQQDRQAIVEHTLMLWAPIS</sequence>
<feature type="DNA-binding region" description="H-T-H motif" evidence="4">
    <location>
        <begin position="33"/>
        <end position="52"/>
    </location>
</feature>
<dbReference type="EMBL" id="CP033133">
    <property type="protein sequence ID" value="AYO55652.1"/>
    <property type="molecule type" value="Genomic_DNA"/>
</dbReference>
<dbReference type="PANTHER" id="PTHR30055:SF234">
    <property type="entry name" value="HTH-TYPE TRANSCRIPTIONAL REGULATOR BETI"/>
    <property type="match status" value="1"/>
</dbReference>
<dbReference type="InterPro" id="IPR050109">
    <property type="entry name" value="HTH-type_TetR-like_transc_reg"/>
</dbReference>
<dbReference type="Pfam" id="PF14246">
    <property type="entry name" value="TetR_C_7"/>
    <property type="match status" value="1"/>
</dbReference>
<reference evidence="6 7" key="1">
    <citation type="submission" date="2018-10" db="EMBL/GenBank/DDBJ databases">
        <title>The complete genome of Acinetobacter wuhouensis strain WCHAW010062.</title>
        <authorList>
            <person name="Hu Y."/>
            <person name="Long H."/>
            <person name="Feng Y."/>
            <person name="Zong Z."/>
        </authorList>
    </citation>
    <scope>NUCLEOTIDE SEQUENCE [LARGE SCALE GENOMIC DNA]</scope>
    <source>
        <strain evidence="6 7">WCHAW010062</strain>
    </source>
</reference>
<keyword evidence="3" id="KW-0804">Transcription</keyword>
<dbReference type="PROSITE" id="PS50977">
    <property type="entry name" value="HTH_TETR_2"/>
    <property type="match status" value="1"/>
</dbReference>
<dbReference type="SUPFAM" id="SSF46689">
    <property type="entry name" value="Homeodomain-like"/>
    <property type="match status" value="1"/>
</dbReference>
<dbReference type="RefSeq" id="WP_087553831.1">
    <property type="nucleotide sequence ID" value="NZ_CP033133.1"/>
</dbReference>
<dbReference type="GO" id="GO:0000976">
    <property type="term" value="F:transcription cis-regulatory region binding"/>
    <property type="evidence" value="ECO:0007669"/>
    <property type="project" value="TreeGrafter"/>
</dbReference>
<dbReference type="Gene3D" id="1.10.357.10">
    <property type="entry name" value="Tetracycline Repressor, domain 2"/>
    <property type="match status" value="1"/>
</dbReference>
<dbReference type="InterPro" id="IPR039536">
    <property type="entry name" value="TetR_C_Proteobacteria"/>
</dbReference>
<dbReference type="PRINTS" id="PR00455">
    <property type="entry name" value="HTHTETR"/>
</dbReference>
<evidence type="ECO:0000259" key="5">
    <source>
        <dbReference type="PROSITE" id="PS50977"/>
    </source>
</evidence>
<keyword evidence="1" id="KW-0805">Transcription regulation</keyword>
<protein>
    <submittedName>
        <fullName evidence="6">TetR/AcrR family transcriptional regulator</fullName>
    </submittedName>
</protein>
<feature type="domain" description="HTH tetR-type" evidence="5">
    <location>
        <begin position="10"/>
        <end position="70"/>
    </location>
</feature>
<dbReference type="Proteomes" id="UP000279962">
    <property type="component" value="Chromosome"/>
</dbReference>
<evidence type="ECO:0000256" key="2">
    <source>
        <dbReference type="ARBA" id="ARBA00023125"/>
    </source>
</evidence>
<evidence type="ECO:0000256" key="3">
    <source>
        <dbReference type="ARBA" id="ARBA00023163"/>
    </source>
</evidence>
<dbReference type="AlphaFoldDB" id="A0A3G2T6M6"/>
<proteinExistence type="predicted"/>
<gene>
    <name evidence="6" type="ORF">CDG68_19250</name>
</gene>
<name>A0A3G2T6M6_9GAMM</name>